<evidence type="ECO:0000313" key="3">
    <source>
        <dbReference type="Proteomes" id="UP000692954"/>
    </source>
</evidence>
<evidence type="ECO:0000256" key="1">
    <source>
        <dbReference type="SAM" id="MobiDB-lite"/>
    </source>
</evidence>
<accession>A0A8S1PXY0</accession>
<keyword evidence="3" id="KW-1185">Reference proteome</keyword>
<organism evidence="2 3">
    <name type="scientific">Paramecium sonneborni</name>
    <dbReference type="NCBI Taxonomy" id="65129"/>
    <lineage>
        <taxon>Eukaryota</taxon>
        <taxon>Sar</taxon>
        <taxon>Alveolata</taxon>
        <taxon>Ciliophora</taxon>
        <taxon>Intramacronucleata</taxon>
        <taxon>Oligohymenophorea</taxon>
        <taxon>Peniculida</taxon>
        <taxon>Parameciidae</taxon>
        <taxon>Paramecium</taxon>
    </lineage>
</organism>
<evidence type="ECO:0000313" key="2">
    <source>
        <dbReference type="EMBL" id="CAD8108065.1"/>
    </source>
</evidence>
<dbReference type="Proteomes" id="UP000692954">
    <property type="component" value="Unassembled WGS sequence"/>
</dbReference>
<comment type="caution">
    <text evidence="2">The sequence shown here is derived from an EMBL/GenBank/DDBJ whole genome shotgun (WGS) entry which is preliminary data.</text>
</comment>
<sequence length="195" mass="23309">MDFNLMNNYQIKIYMILPVMEGIQVPQQQQSISQPQDFYDFYSLIQILYQNDTIFYNNSKISHQNQIIFKLNLFKKVLKFYNSSLLIDQMFQNMIWMMIKTIDMNSGSINKIKQIKALFKMIKHRHFFFKSQLPSLQLLINFEIQLKEKQPSQQPNQFETINIIDDCDQSNYRGKKDKVVSGGNQSAENLPWQWK</sequence>
<dbReference type="AlphaFoldDB" id="A0A8S1PXY0"/>
<protein>
    <submittedName>
        <fullName evidence="2">Uncharacterized protein</fullName>
    </submittedName>
</protein>
<dbReference type="EMBL" id="CAJJDN010000090">
    <property type="protein sequence ID" value="CAD8108065.1"/>
    <property type="molecule type" value="Genomic_DNA"/>
</dbReference>
<proteinExistence type="predicted"/>
<name>A0A8S1PXY0_9CILI</name>
<feature type="region of interest" description="Disordered" evidence="1">
    <location>
        <begin position="175"/>
        <end position="195"/>
    </location>
</feature>
<reference evidence="2" key="1">
    <citation type="submission" date="2021-01" db="EMBL/GenBank/DDBJ databases">
        <authorList>
            <consortium name="Genoscope - CEA"/>
            <person name="William W."/>
        </authorList>
    </citation>
    <scope>NUCLEOTIDE SEQUENCE</scope>
</reference>
<gene>
    <name evidence="2" type="ORF">PSON_ATCC_30995.1.T0900104</name>
</gene>